<organism evidence="1 2">
    <name type="scientific">Candida boidinii</name>
    <name type="common">Yeast</name>
    <dbReference type="NCBI Taxonomy" id="5477"/>
    <lineage>
        <taxon>Eukaryota</taxon>
        <taxon>Fungi</taxon>
        <taxon>Dikarya</taxon>
        <taxon>Ascomycota</taxon>
        <taxon>Saccharomycotina</taxon>
        <taxon>Pichiomycetes</taxon>
        <taxon>Pichiales</taxon>
        <taxon>Pichiaceae</taxon>
        <taxon>Ogataea</taxon>
        <taxon>Ogataea/Candida clade</taxon>
    </lineage>
</organism>
<gene>
    <name evidence="1" type="ORF">Cboi01_000249500</name>
</gene>
<protein>
    <submittedName>
        <fullName evidence="1">Unnamed protein product</fullName>
    </submittedName>
</protein>
<accession>A0ACB5TN38</accession>
<name>A0ACB5TN38_CANBO</name>
<reference evidence="1" key="1">
    <citation type="submission" date="2023-04" db="EMBL/GenBank/DDBJ databases">
        <title>Candida boidinii NBRC 1967.</title>
        <authorList>
            <person name="Ichikawa N."/>
            <person name="Sato H."/>
            <person name="Tonouchi N."/>
        </authorList>
    </citation>
    <scope>NUCLEOTIDE SEQUENCE</scope>
    <source>
        <strain evidence="1">NBRC 1967</strain>
    </source>
</reference>
<keyword evidence="2" id="KW-1185">Reference proteome</keyword>
<proteinExistence type="predicted"/>
<evidence type="ECO:0000313" key="1">
    <source>
        <dbReference type="EMBL" id="GME91895.1"/>
    </source>
</evidence>
<comment type="caution">
    <text evidence="1">The sequence shown here is derived from an EMBL/GenBank/DDBJ whole genome shotgun (WGS) entry which is preliminary data.</text>
</comment>
<dbReference type="Proteomes" id="UP001165101">
    <property type="component" value="Unassembled WGS sequence"/>
</dbReference>
<sequence length="221" mass="24317">MPPKSRKPVKIPLTLKLKRGSQTIFILLQNNATIKTLKLQLVESINGAGGLPVDLEPLKVSLAEDGDNDGGVSDDDGADLAYDINIPKPSFATNSDEEEDDDDNNVNDEDEISTSGGSSKSKKRAFEDDDDEDLESNATTATVPNGNDTIDNLFGKRVTVKYADIKIAIPKDDQNPYNGQYELIQNDSDKLEELEISDNQIILFTLKDQEFSIIEPLDENQ</sequence>
<evidence type="ECO:0000313" key="2">
    <source>
        <dbReference type="Proteomes" id="UP001165101"/>
    </source>
</evidence>
<dbReference type="EMBL" id="BSXV01001139">
    <property type="protein sequence ID" value="GME91895.1"/>
    <property type="molecule type" value="Genomic_DNA"/>
</dbReference>